<dbReference type="InterPro" id="IPR026569">
    <property type="entry name" value="Ribosomal_bL28"/>
</dbReference>
<dbReference type="PANTHER" id="PTHR13528:SF2">
    <property type="entry name" value="LARGE RIBOSOMAL SUBUNIT PROTEIN BL28M"/>
    <property type="match status" value="1"/>
</dbReference>
<protein>
    <recommendedName>
        <fullName evidence="4 5">Large ribosomal subunit protein bL28</fullName>
    </recommendedName>
</protein>
<dbReference type="STRING" id="797419.SAMN05216556_12029"/>
<dbReference type="OrthoDB" id="9805609at2"/>
<evidence type="ECO:0000256" key="4">
    <source>
        <dbReference type="ARBA" id="ARBA00035174"/>
    </source>
</evidence>
<evidence type="ECO:0000256" key="1">
    <source>
        <dbReference type="ARBA" id="ARBA00008760"/>
    </source>
</evidence>
<dbReference type="GO" id="GO:1990904">
    <property type="term" value="C:ribonucleoprotein complex"/>
    <property type="evidence" value="ECO:0007669"/>
    <property type="project" value="UniProtKB-KW"/>
</dbReference>
<dbReference type="HAMAP" id="MF_00373">
    <property type="entry name" value="Ribosomal_bL28"/>
    <property type="match status" value="1"/>
</dbReference>
<sequence>MSRVCELTGKKAMVGNNVSHAMNKSKRKFDVNLLKKRFYIPEEDKWITLRVSASAIKNINKKGISAVIKEARVKGFLTK</sequence>
<dbReference type="RefSeq" id="WP_073219783.1">
    <property type="nucleotide sequence ID" value="NZ_FNNS01000020.1"/>
</dbReference>
<keyword evidence="2 5" id="KW-0689">Ribosomal protein</keyword>
<dbReference type="GO" id="GO:0006412">
    <property type="term" value="P:translation"/>
    <property type="evidence" value="ECO:0007669"/>
    <property type="project" value="UniProtKB-UniRule"/>
</dbReference>
<keyword evidence="7" id="KW-1185">Reference proteome</keyword>
<dbReference type="InterPro" id="IPR037147">
    <property type="entry name" value="Ribosomal_bL28_sf"/>
</dbReference>
<keyword evidence="3 5" id="KW-0687">Ribonucleoprotein</keyword>
<evidence type="ECO:0000313" key="7">
    <source>
        <dbReference type="Proteomes" id="UP000184172"/>
    </source>
</evidence>
<dbReference type="EMBL" id="FQYV01000020">
    <property type="protein sequence ID" value="SHJ58516.1"/>
    <property type="molecule type" value="Genomic_DNA"/>
</dbReference>
<name>A0A1M6KHT6_9FLAO</name>
<gene>
    <name evidence="5" type="primary">rpmB</name>
    <name evidence="6" type="ORF">SAMN04487908_12043</name>
</gene>
<dbReference type="PANTHER" id="PTHR13528">
    <property type="entry name" value="39S RIBOSOMAL PROTEIN L28, MITOCHONDRIAL"/>
    <property type="match status" value="1"/>
</dbReference>
<evidence type="ECO:0000256" key="5">
    <source>
        <dbReference type="HAMAP-Rule" id="MF_00373"/>
    </source>
</evidence>
<dbReference type="Proteomes" id="UP000184172">
    <property type="component" value="Unassembled WGS sequence"/>
</dbReference>
<dbReference type="Gene3D" id="2.30.170.40">
    <property type="entry name" value="Ribosomal protein L28/L24"/>
    <property type="match status" value="1"/>
</dbReference>
<dbReference type="Pfam" id="PF00830">
    <property type="entry name" value="Ribosomal_L28"/>
    <property type="match status" value="1"/>
</dbReference>
<dbReference type="InterPro" id="IPR001383">
    <property type="entry name" value="Ribosomal_bL28_bact-type"/>
</dbReference>
<dbReference type="InterPro" id="IPR034704">
    <property type="entry name" value="Ribosomal_bL28/bL31-like_sf"/>
</dbReference>
<proteinExistence type="inferred from homology"/>
<accession>A0A1M6KHT6</accession>
<comment type="similarity">
    <text evidence="1 5">Belongs to the bacterial ribosomal protein bL28 family.</text>
</comment>
<evidence type="ECO:0000256" key="3">
    <source>
        <dbReference type="ARBA" id="ARBA00023274"/>
    </source>
</evidence>
<dbReference type="AlphaFoldDB" id="A0A1M6KHT6"/>
<organism evidence="6 7">
    <name type="scientific">Aequorivita viscosa</name>
    <dbReference type="NCBI Taxonomy" id="797419"/>
    <lineage>
        <taxon>Bacteria</taxon>
        <taxon>Pseudomonadati</taxon>
        <taxon>Bacteroidota</taxon>
        <taxon>Flavobacteriia</taxon>
        <taxon>Flavobacteriales</taxon>
        <taxon>Flavobacteriaceae</taxon>
        <taxon>Aequorivita</taxon>
    </lineage>
</organism>
<dbReference type="FunFam" id="2.30.170.40:FF:000001">
    <property type="entry name" value="50S ribosomal protein L28"/>
    <property type="match status" value="1"/>
</dbReference>
<reference evidence="7" key="1">
    <citation type="submission" date="2016-11" db="EMBL/GenBank/DDBJ databases">
        <authorList>
            <person name="Varghese N."/>
            <person name="Submissions S."/>
        </authorList>
    </citation>
    <scope>NUCLEOTIDE SEQUENCE [LARGE SCALE GENOMIC DNA]</scope>
    <source>
        <strain evidence="7">DSM 26349</strain>
    </source>
</reference>
<dbReference type="NCBIfam" id="TIGR00009">
    <property type="entry name" value="L28"/>
    <property type="match status" value="1"/>
</dbReference>
<dbReference type="GO" id="GO:0005840">
    <property type="term" value="C:ribosome"/>
    <property type="evidence" value="ECO:0007669"/>
    <property type="project" value="UniProtKB-KW"/>
</dbReference>
<evidence type="ECO:0000256" key="2">
    <source>
        <dbReference type="ARBA" id="ARBA00022980"/>
    </source>
</evidence>
<dbReference type="GO" id="GO:0003735">
    <property type="term" value="F:structural constituent of ribosome"/>
    <property type="evidence" value="ECO:0007669"/>
    <property type="project" value="InterPro"/>
</dbReference>
<dbReference type="SUPFAM" id="SSF143800">
    <property type="entry name" value="L28p-like"/>
    <property type="match status" value="1"/>
</dbReference>
<evidence type="ECO:0000313" key="6">
    <source>
        <dbReference type="EMBL" id="SHJ58516.1"/>
    </source>
</evidence>